<dbReference type="AlphaFoldDB" id="A0A232EG22"/>
<feature type="transmembrane region" description="Helical" evidence="2">
    <location>
        <begin position="69"/>
        <end position="88"/>
    </location>
</feature>
<dbReference type="Proteomes" id="UP000215335">
    <property type="component" value="Unassembled WGS sequence"/>
</dbReference>
<accession>A0A232EG22</accession>
<evidence type="ECO:0000256" key="2">
    <source>
        <dbReference type="SAM" id="Phobius"/>
    </source>
</evidence>
<keyword evidence="2" id="KW-0812">Transmembrane</keyword>
<evidence type="ECO:0000256" key="1">
    <source>
        <dbReference type="SAM" id="MobiDB-lite"/>
    </source>
</evidence>
<gene>
    <name evidence="3" type="ORF">TSAR_016723</name>
</gene>
<protein>
    <submittedName>
        <fullName evidence="3">Uncharacterized protein</fullName>
    </submittedName>
</protein>
<keyword evidence="2" id="KW-0472">Membrane</keyword>
<sequence>MAYYQDDTGPQPYSHHDEVSAQLSRHRDLEMGLNRMAETHTGASNGPVLAEIVAQECREAKIRRQNKQILISVGVSIALIVAVIWFVVSR</sequence>
<feature type="region of interest" description="Disordered" evidence="1">
    <location>
        <begin position="1"/>
        <end position="22"/>
    </location>
</feature>
<reference evidence="3 4" key="1">
    <citation type="journal article" date="2017" name="Curr. Biol.">
        <title>The Evolution of Venom by Co-option of Single-Copy Genes.</title>
        <authorList>
            <person name="Martinson E.O."/>
            <person name="Mrinalini"/>
            <person name="Kelkar Y.D."/>
            <person name="Chang C.H."/>
            <person name="Werren J.H."/>
        </authorList>
    </citation>
    <scope>NUCLEOTIDE SEQUENCE [LARGE SCALE GENOMIC DNA]</scope>
    <source>
        <strain evidence="3 4">Alberta</strain>
        <tissue evidence="3">Whole body</tissue>
    </source>
</reference>
<evidence type="ECO:0000313" key="3">
    <source>
        <dbReference type="EMBL" id="OXU17262.1"/>
    </source>
</evidence>
<keyword evidence="2" id="KW-1133">Transmembrane helix</keyword>
<name>A0A232EG22_9HYME</name>
<organism evidence="3 4">
    <name type="scientific">Trichomalopsis sarcophagae</name>
    <dbReference type="NCBI Taxonomy" id="543379"/>
    <lineage>
        <taxon>Eukaryota</taxon>
        <taxon>Metazoa</taxon>
        <taxon>Ecdysozoa</taxon>
        <taxon>Arthropoda</taxon>
        <taxon>Hexapoda</taxon>
        <taxon>Insecta</taxon>
        <taxon>Pterygota</taxon>
        <taxon>Neoptera</taxon>
        <taxon>Endopterygota</taxon>
        <taxon>Hymenoptera</taxon>
        <taxon>Apocrita</taxon>
        <taxon>Proctotrupomorpha</taxon>
        <taxon>Chalcidoidea</taxon>
        <taxon>Pteromalidae</taxon>
        <taxon>Pteromalinae</taxon>
        <taxon>Trichomalopsis</taxon>
    </lineage>
</organism>
<keyword evidence="4" id="KW-1185">Reference proteome</keyword>
<proteinExistence type="predicted"/>
<dbReference type="EMBL" id="NNAY01004906">
    <property type="protein sequence ID" value="OXU17262.1"/>
    <property type="molecule type" value="Genomic_DNA"/>
</dbReference>
<evidence type="ECO:0000313" key="4">
    <source>
        <dbReference type="Proteomes" id="UP000215335"/>
    </source>
</evidence>
<comment type="caution">
    <text evidence="3">The sequence shown here is derived from an EMBL/GenBank/DDBJ whole genome shotgun (WGS) entry which is preliminary data.</text>
</comment>